<keyword evidence="1" id="KW-0813">Transport</keyword>
<gene>
    <name evidence="5" type="ORF">GCM10017600_86890</name>
</gene>
<reference evidence="5" key="1">
    <citation type="journal article" date="2014" name="Int. J. Syst. Evol. Microbiol.">
        <title>Complete genome sequence of Corynebacterium casei LMG S-19264T (=DSM 44701T), isolated from a smear-ripened cheese.</title>
        <authorList>
            <consortium name="US DOE Joint Genome Institute (JGI-PGF)"/>
            <person name="Walter F."/>
            <person name="Albersmeier A."/>
            <person name="Kalinowski J."/>
            <person name="Ruckert C."/>
        </authorList>
    </citation>
    <scope>NUCLEOTIDE SEQUENCE</scope>
    <source>
        <strain evidence="5">VKM Ac-2007</strain>
    </source>
</reference>
<proteinExistence type="predicted"/>
<evidence type="ECO:0000256" key="1">
    <source>
        <dbReference type="ARBA" id="ARBA00022448"/>
    </source>
</evidence>
<dbReference type="Gene3D" id="3.40.50.300">
    <property type="entry name" value="P-loop containing nucleotide triphosphate hydrolases"/>
    <property type="match status" value="1"/>
</dbReference>
<dbReference type="EMBL" id="BSEV01000046">
    <property type="protein sequence ID" value="GLK15276.1"/>
    <property type="molecule type" value="Genomic_DNA"/>
</dbReference>
<dbReference type="InterPro" id="IPR027417">
    <property type="entry name" value="P-loop_NTPase"/>
</dbReference>
<dbReference type="InterPro" id="IPR003439">
    <property type="entry name" value="ABC_transporter-like_ATP-bd"/>
</dbReference>
<dbReference type="SUPFAM" id="SSF52540">
    <property type="entry name" value="P-loop containing nucleoside triphosphate hydrolases"/>
    <property type="match status" value="1"/>
</dbReference>
<keyword evidence="6" id="KW-1185">Reference proteome</keyword>
<sequence>MLSLHEVTMRFGALKVVDGMNLTIRQGERRGLVGSPGSGKSTVMRLIAGALRPTGGRIEYGGRDVTDLPEERRPGIARVFQHGSAFAGLTCVEHVTMALRRSGLSASARSAGSTGWRTPARHNRLDQTRDVFDLLRITGLQDAPTALLCAVGRKRLEIAMALAARPRLLLLDEPMTGMTPQERVRFADLLLGLPAELTVVLTGCDAEAVAAVSSQLTMLERPDQITVPAWRARRRPARHVEREFRVPEHPAALPFADAG</sequence>
<evidence type="ECO:0000313" key="5">
    <source>
        <dbReference type="EMBL" id="GLK15276.1"/>
    </source>
</evidence>
<protein>
    <submittedName>
        <fullName evidence="5">ABC transporter ATP-binding protein</fullName>
    </submittedName>
</protein>
<evidence type="ECO:0000256" key="3">
    <source>
        <dbReference type="ARBA" id="ARBA00022840"/>
    </source>
</evidence>
<dbReference type="Proteomes" id="UP001143474">
    <property type="component" value="Unassembled WGS sequence"/>
</dbReference>
<organism evidence="5 6">
    <name type="scientific">Streptosporangium carneum</name>
    <dbReference type="NCBI Taxonomy" id="47481"/>
    <lineage>
        <taxon>Bacteria</taxon>
        <taxon>Bacillati</taxon>
        <taxon>Actinomycetota</taxon>
        <taxon>Actinomycetes</taxon>
        <taxon>Streptosporangiales</taxon>
        <taxon>Streptosporangiaceae</taxon>
        <taxon>Streptosporangium</taxon>
    </lineage>
</organism>
<evidence type="ECO:0000256" key="2">
    <source>
        <dbReference type="ARBA" id="ARBA00022741"/>
    </source>
</evidence>
<evidence type="ECO:0000313" key="6">
    <source>
        <dbReference type="Proteomes" id="UP001143474"/>
    </source>
</evidence>
<dbReference type="InterPro" id="IPR003593">
    <property type="entry name" value="AAA+_ATPase"/>
</dbReference>
<dbReference type="GO" id="GO:0016887">
    <property type="term" value="F:ATP hydrolysis activity"/>
    <property type="evidence" value="ECO:0007669"/>
    <property type="project" value="InterPro"/>
</dbReference>
<dbReference type="GO" id="GO:0005886">
    <property type="term" value="C:plasma membrane"/>
    <property type="evidence" value="ECO:0007669"/>
    <property type="project" value="TreeGrafter"/>
</dbReference>
<keyword evidence="2" id="KW-0547">Nucleotide-binding</keyword>
<dbReference type="SMART" id="SM00382">
    <property type="entry name" value="AAA"/>
    <property type="match status" value="1"/>
</dbReference>
<dbReference type="PROSITE" id="PS50893">
    <property type="entry name" value="ABC_TRANSPORTER_2"/>
    <property type="match status" value="1"/>
</dbReference>
<dbReference type="PANTHER" id="PTHR45772">
    <property type="entry name" value="CONSERVED COMPONENT OF ABC TRANSPORTER FOR NATURAL AMINO ACIDS-RELATED"/>
    <property type="match status" value="1"/>
</dbReference>
<dbReference type="Pfam" id="PF00005">
    <property type="entry name" value="ABC_tran"/>
    <property type="match status" value="1"/>
</dbReference>
<dbReference type="InterPro" id="IPR051120">
    <property type="entry name" value="ABC_AA/LPS_Transport"/>
</dbReference>
<keyword evidence="3 5" id="KW-0067">ATP-binding</keyword>
<evidence type="ECO:0000259" key="4">
    <source>
        <dbReference type="PROSITE" id="PS50893"/>
    </source>
</evidence>
<reference evidence="5" key="2">
    <citation type="submission" date="2023-01" db="EMBL/GenBank/DDBJ databases">
        <authorList>
            <person name="Sun Q."/>
            <person name="Evtushenko L."/>
        </authorList>
    </citation>
    <scope>NUCLEOTIDE SEQUENCE</scope>
    <source>
        <strain evidence="5">VKM Ac-2007</strain>
    </source>
</reference>
<dbReference type="AlphaFoldDB" id="A0A9W6IC07"/>
<comment type="caution">
    <text evidence="5">The sequence shown here is derived from an EMBL/GenBank/DDBJ whole genome shotgun (WGS) entry which is preliminary data.</text>
</comment>
<accession>A0A9W6IC07</accession>
<feature type="domain" description="ABC transporter" evidence="4">
    <location>
        <begin position="2"/>
        <end position="255"/>
    </location>
</feature>
<name>A0A9W6IC07_9ACTN</name>
<dbReference type="GO" id="GO:0005524">
    <property type="term" value="F:ATP binding"/>
    <property type="evidence" value="ECO:0007669"/>
    <property type="project" value="UniProtKB-KW"/>
</dbReference>